<dbReference type="VEuPathDB" id="CryptoDB:cand_028090"/>
<feature type="coiled-coil region" evidence="1">
    <location>
        <begin position="239"/>
        <end position="329"/>
    </location>
</feature>
<evidence type="ECO:0000256" key="1">
    <source>
        <dbReference type="SAM" id="Coils"/>
    </source>
</evidence>
<evidence type="ECO:0000256" key="2">
    <source>
        <dbReference type="SAM" id="MobiDB-lite"/>
    </source>
</evidence>
<keyword evidence="1" id="KW-0175">Coiled coil</keyword>
<evidence type="ECO:0000313" key="3">
    <source>
        <dbReference type="EMBL" id="OII76688.1"/>
    </source>
</evidence>
<dbReference type="GeneID" id="92366993"/>
<dbReference type="AlphaFoldDB" id="A0A1J4MR69"/>
<feature type="coiled-coil region" evidence="1">
    <location>
        <begin position="435"/>
        <end position="469"/>
    </location>
</feature>
<gene>
    <name evidence="3" type="ORF">cand_028090</name>
</gene>
<feature type="compositionally biased region" description="Acidic residues" evidence="2">
    <location>
        <begin position="576"/>
        <end position="595"/>
    </location>
</feature>
<feature type="compositionally biased region" description="Basic and acidic residues" evidence="2">
    <location>
        <begin position="596"/>
        <end position="627"/>
    </location>
</feature>
<reference evidence="3 4" key="1">
    <citation type="submission" date="2016-10" db="EMBL/GenBank/DDBJ databases">
        <title>Reductive evolution of mitochondrial metabolism and differential evolution of invasion-related proteins in Cryptosporidium.</title>
        <authorList>
            <person name="Liu S."/>
            <person name="Roellig D.M."/>
            <person name="Guo Y."/>
            <person name="Li N."/>
            <person name="Frace M.A."/>
            <person name="Tang K."/>
            <person name="Zhang L."/>
            <person name="Feng Y."/>
            <person name="Xiao L."/>
        </authorList>
    </citation>
    <scope>NUCLEOTIDE SEQUENCE [LARGE SCALE GENOMIC DNA]</scope>
    <source>
        <strain evidence="3">30847</strain>
    </source>
</reference>
<dbReference type="EMBL" id="LRBS01000053">
    <property type="protein sequence ID" value="OII76688.1"/>
    <property type="molecule type" value="Genomic_DNA"/>
</dbReference>
<feature type="compositionally biased region" description="Low complexity" evidence="2">
    <location>
        <begin position="758"/>
        <end position="767"/>
    </location>
</feature>
<feature type="compositionally biased region" description="Basic and acidic residues" evidence="2">
    <location>
        <begin position="747"/>
        <end position="757"/>
    </location>
</feature>
<dbReference type="OrthoDB" id="344243at2759"/>
<proteinExistence type="predicted"/>
<feature type="region of interest" description="Disordered" evidence="2">
    <location>
        <begin position="569"/>
        <end position="636"/>
    </location>
</feature>
<sequence length="792" mass="91146">MRESITNIMGNFGKSIGLSSPIVKNSEISPKYLNSSISKTILDNKLYEKSPTRPQYLPPPLPYNRKDKLNDLNTVDNLIPSPFKGSFGLIEKSAIESNGNNLKMLRNSSFIRSEPFINNSGNLIKCSNKINGCEDTLDMNIKESIDNNTSQTASVVRIKTIGNTGDLYTNNLLSNSVFSMNITPKHNLDRSNSVFTPLSNRNKPLFLLNTTPSKTKSVIHEEMNSTPILSDRYDVSDTSEILRRRLNEKNQEIHFLRRTINDLELNISNNTNKQKLLNDNDILINRRIKDLNLEKQEYFDKCILLQEELRVLREEFLNLQKENKCLSGNYELKIYEINKLNEELLLTKKLNKNDIIEKYLDPLKDKIKNLLLNIGGEKGRLICENNEDNKIDISIMDDLSQLDPDITSIIESISSCVDFFEIIINEKLSEKEKIEMKLHDEIRYLNNEIENLKLQIMECEESYRCKKDNKEDLNIKHSLDKYNKVKKLIRNNKENKDLSKYRKLLNRGDNRDMNDIKSPLSISSPQRNCVFGLSSLAKSLLGYAISTNNNNFNYLNSNIEKYNSNIQMHDKSEDSSNSDDNDNEDSEDNDDDNKDDDNKDNDNKDNDNKDNNEGDNKDNENMSKDNPFKGLRRSSRLKKIINKSEDLKGSFTNLKDNKELTRESLKIVTGKKVDNENLLVRSTKKLSKLESQVNKDTKMKKSSSIDKTNTKVLENKKSPLEINKKDSELSKLETSRIIIKAKSKKKQTSEKSLDIDNKSSNNINNSNRTKDQSNDQNINSEVLNKRTRSNKK</sequence>
<accession>A0A1J4MR69</accession>
<dbReference type="Proteomes" id="UP000186804">
    <property type="component" value="Unassembled WGS sequence"/>
</dbReference>
<evidence type="ECO:0000313" key="4">
    <source>
        <dbReference type="Proteomes" id="UP000186804"/>
    </source>
</evidence>
<protein>
    <submittedName>
        <fullName evidence="3">Uncharacterized protein</fullName>
    </submittedName>
</protein>
<comment type="caution">
    <text evidence="3">The sequence shown here is derived from an EMBL/GenBank/DDBJ whole genome shotgun (WGS) entry which is preliminary data.</text>
</comment>
<keyword evidence="4" id="KW-1185">Reference proteome</keyword>
<name>A0A1J4MR69_9CRYT</name>
<feature type="region of interest" description="Disordered" evidence="2">
    <location>
        <begin position="740"/>
        <end position="792"/>
    </location>
</feature>
<feature type="region of interest" description="Disordered" evidence="2">
    <location>
        <begin position="690"/>
        <end position="719"/>
    </location>
</feature>
<dbReference type="RefSeq" id="XP_067068534.1">
    <property type="nucleotide sequence ID" value="XM_067213037.1"/>
</dbReference>
<organism evidence="3 4">
    <name type="scientific">Cryptosporidium andersoni</name>
    <dbReference type="NCBI Taxonomy" id="117008"/>
    <lineage>
        <taxon>Eukaryota</taxon>
        <taxon>Sar</taxon>
        <taxon>Alveolata</taxon>
        <taxon>Apicomplexa</taxon>
        <taxon>Conoidasida</taxon>
        <taxon>Coccidia</taxon>
        <taxon>Eucoccidiorida</taxon>
        <taxon>Eimeriorina</taxon>
        <taxon>Cryptosporidiidae</taxon>
        <taxon>Cryptosporidium</taxon>
    </lineage>
</organism>